<feature type="transmembrane region" description="Helical" evidence="8">
    <location>
        <begin position="194"/>
        <end position="213"/>
    </location>
</feature>
<reference evidence="9" key="1">
    <citation type="submission" date="2016-09" db="EMBL/GenBank/DDBJ databases">
        <authorList>
            <person name="Hebert L."/>
            <person name="Moumen B."/>
        </authorList>
    </citation>
    <scope>NUCLEOTIDE SEQUENCE [LARGE SCALE GENOMIC DNA]</scope>
    <source>
        <strain evidence="9">OVI</strain>
    </source>
</reference>
<keyword evidence="5 8" id="KW-1133">Transmembrane helix</keyword>
<dbReference type="GeneID" id="92381631"/>
<dbReference type="PANTHER" id="PTHR10332:SF82">
    <property type="entry name" value="TRANSPORTER 2, PUTATIVE-RELATED"/>
    <property type="match status" value="1"/>
</dbReference>
<keyword evidence="3" id="KW-0813">Transport</keyword>
<dbReference type="RefSeq" id="XP_067079593.1">
    <property type="nucleotide sequence ID" value="XM_067223492.1"/>
</dbReference>
<feature type="transmembrane region" description="Helical" evidence="8">
    <location>
        <begin position="397"/>
        <end position="417"/>
    </location>
</feature>
<evidence type="ECO:0000256" key="3">
    <source>
        <dbReference type="ARBA" id="ARBA00022448"/>
    </source>
</evidence>
<dbReference type="Pfam" id="PF01733">
    <property type="entry name" value="Nucleoside_tran"/>
    <property type="match status" value="1"/>
</dbReference>
<dbReference type="InterPro" id="IPR036259">
    <property type="entry name" value="MFS_trans_sf"/>
</dbReference>
<keyword evidence="6 8" id="KW-0472">Membrane</keyword>
<feature type="transmembrane region" description="Helical" evidence="8">
    <location>
        <begin position="95"/>
        <end position="115"/>
    </location>
</feature>
<comment type="similarity">
    <text evidence="2">Belongs to the SLC29A/ENT transporter (TC 2.A.57) family.</text>
</comment>
<evidence type="ECO:0000256" key="8">
    <source>
        <dbReference type="SAM" id="Phobius"/>
    </source>
</evidence>
<organism evidence="9 10">
    <name type="scientific">Trypanosoma equiperdum</name>
    <dbReference type="NCBI Taxonomy" id="5694"/>
    <lineage>
        <taxon>Eukaryota</taxon>
        <taxon>Discoba</taxon>
        <taxon>Euglenozoa</taxon>
        <taxon>Kinetoplastea</taxon>
        <taxon>Metakinetoplastina</taxon>
        <taxon>Trypanosomatida</taxon>
        <taxon>Trypanosomatidae</taxon>
        <taxon>Trypanosoma</taxon>
    </lineage>
</organism>
<accession>A0A1G4I8X3</accession>
<evidence type="ECO:0000256" key="7">
    <source>
        <dbReference type="SAM" id="MobiDB-lite"/>
    </source>
</evidence>
<dbReference type="SUPFAM" id="SSF103473">
    <property type="entry name" value="MFS general substrate transporter"/>
    <property type="match status" value="1"/>
</dbReference>
<keyword evidence="10" id="KW-1185">Reference proteome</keyword>
<name>A0A1G4I8X3_TRYEQ</name>
<protein>
    <submittedName>
        <fullName evidence="9">Adenosine transporter 2</fullName>
    </submittedName>
</protein>
<dbReference type="NCBIfam" id="TIGR00939">
    <property type="entry name" value="2a57"/>
    <property type="match status" value="1"/>
</dbReference>
<comment type="subcellular location">
    <subcellularLocation>
        <location evidence="1">Membrane</location>
        <topology evidence="1">Multi-pass membrane protein</topology>
    </subcellularLocation>
</comment>
<evidence type="ECO:0000256" key="1">
    <source>
        <dbReference type="ARBA" id="ARBA00004141"/>
    </source>
</evidence>
<dbReference type="GO" id="GO:0005886">
    <property type="term" value="C:plasma membrane"/>
    <property type="evidence" value="ECO:0007669"/>
    <property type="project" value="TreeGrafter"/>
</dbReference>
<dbReference type="GO" id="GO:0005337">
    <property type="term" value="F:nucleoside transmembrane transporter activity"/>
    <property type="evidence" value="ECO:0007669"/>
    <property type="project" value="InterPro"/>
</dbReference>
<dbReference type="InterPro" id="IPR034764">
    <property type="entry name" value="ENT1/ENT2"/>
</dbReference>
<evidence type="ECO:0000256" key="5">
    <source>
        <dbReference type="ARBA" id="ARBA00022989"/>
    </source>
</evidence>
<feature type="transmembrane region" description="Helical" evidence="8">
    <location>
        <begin position="63"/>
        <end position="83"/>
    </location>
</feature>
<feature type="transmembrane region" description="Helical" evidence="8">
    <location>
        <begin position="121"/>
        <end position="143"/>
    </location>
</feature>
<feature type="transmembrane region" description="Helical" evidence="8">
    <location>
        <begin position="155"/>
        <end position="174"/>
    </location>
</feature>
<evidence type="ECO:0000256" key="4">
    <source>
        <dbReference type="ARBA" id="ARBA00022692"/>
    </source>
</evidence>
<dbReference type="PANTHER" id="PTHR10332">
    <property type="entry name" value="EQUILIBRATIVE NUCLEOSIDE TRANSPORTER"/>
    <property type="match status" value="1"/>
</dbReference>
<evidence type="ECO:0000256" key="6">
    <source>
        <dbReference type="ARBA" id="ARBA00023136"/>
    </source>
</evidence>
<comment type="caution">
    <text evidence="9">The sequence shown here is derived from an EMBL/GenBank/DDBJ whole genome shotgun (WGS) entry which is preliminary data.</text>
</comment>
<feature type="region of interest" description="Disordered" evidence="7">
    <location>
        <begin position="237"/>
        <end position="261"/>
    </location>
</feature>
<gene>
    <name evidence="9" type="ORF">TEOVI_000769700</name>
</gene>
<evidence type="ECO:0000313" key="9">
    <source>
        <dbReference type="EMBL" id="SCU68433.1"/>
    </source>
</evidence>
<feature type="transmembrane region" description="Helical" evidence="8">
    <location>
        <begin position="12"/>
        <end position="39"/>
    </location>
</feature>
<dbReference type="VEuPathDB" id="TriTrypDB:TEOVI_000769700"/>
<proteinExistence type="inferred from homology"/>
<feature type="transmembrane region" description="Helical" evidence="8">
    <location>
        <begin position="337"/>
        <end position="357"/>
    </location>
</feature>
<feature type="transmembrane region" description="Helical" evidence="8">
    <location>
        <begin position="369"/>
        <end position="391"/>
    </location>
</feature>
<dbReference type="EMBL" id="CZPT02000981">
    <property type="protein sequence ID" value="SCU68433.1"/>
    <property type="molecule type" value="Genomic_DNA"/>
</dbReference>
<dbReference type="Proteomes" id="UP000195570">
    <property type="component" value="Unassembled WGS sequence"/>
</dbReference>
<feature type="transmembrane region" description="Helical" evidence="8">
    <location>
        <begin position="433"/>
        <end position="456"/>
    </location>
</feature>
<evidence type="ECO:0000313" key="10">
    <source>
        <dbReference type="Proteomes" id="UP000195570"/>
    </source>
</evidence>
<feature type="transmembrane region" description="Helical" evidence="8">
    <location>
        <begin position="304"/>
        <end position="325"/>
    </location>
</feature>
<dbReference type="AlphaFoldDB" id="A0A1G4I8X3"/>
<keyword evidence="4 8" id="KW-0812">Transmembrane</keyword>
<dbReference type="InterPro" id="IPR002259">
    <property type="entry name" value="Eqnu_transpt"/>
</dbReference>
<sequence length="462" mass="50838">MMLGFESVSEFTVYITFIFFGMSAVVVTTSIFSIPFFFIEYYKYAQGDPNAEAEDQRFWNNVFTYYNATTFLVEFLLTLFMLTNLGRRIPLAVRLGAGLILSILAVFVVIMVTIIKTTETGAKVTIMLVGVINGVAATLCDTGNGALISPFPTKFFSAVVWGVAVCGVITSFFSIVIKASMESNYESMLTQSRIFFGLVVLLEVVSCILLVLLRKNPYAMKYAAEFRYAARERTNACENKESDTSNGPAEQDEDPVAIDNNTTKGNVMTVTVDPDTMKDTDQVEDITNSQQMLKAKVSVVLKRVWPMLAAGFLAFSTTFLVYPGVFFAVKTDVPNGWYMTITAAMFHFGDFLSRLLLQFKRLQPSPRYVVVGTFARVFLIIPLVFCVRGIIGGTLLPYILSFLWGLTYGYFGGMALIHTPRTGSLTAAGERSLAANCAVIAILCGLFSGSMLALAVKEGLPQ</sequence>
<evidence type="ECO:0000256" key="2">
    <source>
        <dbReference type="ARBA" id="ARBA00007965"/>
    </source>
</evidence>